<evidence type="ECO:0000256" key="2">
    <source>
        <dbReference type="ARBA" id="ARBA00004496"/>
    </source>
</evidence>
<dbReference type="InterPro" id="IPR013910">
    <property type="entry name" value="TF_PAP1"/>
</dbReference>
<proteinExistence type="inferred from homology"/>
<gene>
    <name evidence="7" type="ORF">J7T54_002766</name>
</gene>
<feature type="compositionally biased region" description="Polar residues" evidence="5">
    <location>
        <begin position="26"/>
        <end position="43"/>
    </location>
</feature>
<dbReference type="SUPFAM" id="SSF57959">
    <property type="entry name" value="Leucine zipper domain"/>
    <property type="match status" value="1"/>
</dbReference>
<dbReference type="RefSeq" id="XP_051358724.1">
    <property type="nucleotide sequence ID" value="XM_051510387.1"/>
</dbReference>
<dbReference type="InterPro" id="IPR004827">
    <property type="entry name" value="bZIP"/>
</dbReference>
<dbReference type="FunFam" id="1.20.5.170:FF:000067">
    <property type="entry name" value="BZIP transcription factor"/>
    <property type="match status" value="1"/>
</dbReference>
<dbReference type="GO" id="GO:0000976">
    <property type="term" value="F:transcription cis-regulatory region binding"/>
    <property type="evidence" value="ECO:0007669"/>
    <property type="project" value="InterPro"/>
</dbReference>
<dbReference type="GeneID" id="75829274"/>
<dbReference type="AlphaFoldDB" id="A0A9P9XU57"/>
<dbReference type="Proteomes" id="UP001055219">
    <property type="component" value="Unassembled WGS sequence"/>
</dbReference>
<dbReference type="GO" id="GO:0001228">
    <property type="term" value="F:DNA-binding transcription activator activity, RNA polymerase II-specific"/>
    <property type="evidence" value="ECO:0007669"/>
    <property type="project" value="TreeGrafter"/>
</dbReference>
<dbReference type="GO" id="GO:0034599">
    <property type="term" value="P:cellular response to oxidative stress"/>
    <property type="evidence" value="ECO:0007669"/>
    <property type="project" value="UniProtKB-ARBA"/>
</dbReference>
<protein>
    <recommendedName>
        <fullName evidence="6">BZIP domain-containing protein</fullName>
    </recommendedName>
</protein>
<keyword evidence="3" id="KW-0539">Nucleus</keyword>
<organism evidence="7 8">
    <name type="scientific">Emericellopsis cladophorae</name>
    <dbReference type="NCBI Taxonomy" id="2686198"/>
    <lineage>
        <taxon>Eukaryota</taxon>
        <taxon>Fungi</taxon>
        <taxon>Dikarya</taxon>
        <taxon>Ascomycota</taxon>
        <taxon>Pezizomycotina</taxon>
        <taxon>Sordariomycetes</taxon>
        <taxon>Hypocreomycetidae</taxon>
        <taxon>Hypocreales</taxon>
        <taxon>Bionectriaceae</taxon>
        <taxon>Emericellopsis</taxon>
    </lineage>
</organism>
<evidence type="ECO:0000256" key="1">
    <source>
        <dbReference type="ARBA" id="ARBA00004123"/>
    </source>
</evidence>
<dbReference type="Gene3D" id="1.20.5.170">
    <property type="match status" value="1"/>
</dbReference>
<evidence type="ECO:0000313" key="8">
    <source>
        <dbReference type="Proteomes" id="UP001055219"/>
    </source>
</evidence>
<feature type="compositionally biased region" description="Basic and acidic residues" evidence="5">
    <location>
        <begin position="48"/>
        <end position="57"/>
    </location>
</feature>
<feature type="compositionally biased region" description="Low complexity" evidence="5">
    <location>
        <begin position="61"/>
        <end position="84"/>
    </location>
</feature>
<comment type="similarity">
    <text evidence="4">Belongs to the bZIP family. YAP subfamily.</text>
</comment>
<feature type="region of interest" description="Disordered" evidence="5">
    <location>
        <begin position="131"/>
        <end position="175"/>
    </location>
</feature>
<dbReference type="OrthoDB" id="4940293at2759"/>
<dbReference type="PROSITE" id="PS50217">
    <property type="entry name" value="BZIP"/>
    <property type="match status" value="1"/>
</dbReference>
<accession>A0A9P9XU57</accession>
<dbReference type="GO" id="GO:0090575">
    <property type="term" value="C:RNA polymerase II transcription regulator complex"/>
    <property type="evidence" value="ECO:0007669"/>
    <property type="project" value="TreeGrafter"/>
</dbReference>
<dbReference type="CDD" id="cd14688">
    <property type="entry name" value="bZIP_YAP"/>
    <property type="match status" value="1"/>
</dbReference>
<dbReference type="InterPro" id="IPR050936">
    <property type="entry name" value="AP-1-like"/>
</dbReference>
<comment type="subcellular location">
    <subcellularLocation>
        <location evidence="2">Cytoplasm</location>
    </subcellularLocation>
    <subcellularLocation>
        <location evidence="1">Nucleus</location>
    </subcellularLocation>
</comment>
<evidence type="ECO:0000256" key="4">
    <source>
        <dbReference type="ARBA" id="ARBA00038132"/>
    </source>
</evidence>
<evidence type="ECO:0000256" key="5">
    <source>
        <dbReference type="SAM" id="MobiDB-lite"/>
    </source>
</evidence>
<dbReference type="GO" id="GO:0005737">
    <property type="term" value="C:cytoplasm"/>
    <property type="evidence" value="ECO:0007669"/>
    <property type="project" value="UniProtKB-SubCell"/>
</dbReference>
<reference evidence="7" key="1">
    <citation type="journal article" date="2021" name="J Fungi (Basel)">
        <title>Genomic and Metabolomic Analyses of the Marine Fungus Emericellopsis cladophorae: Insights into Saltwater Adaptability Mechanisms and Its Biosynthetic Potential.</title>
        <authorList>
            <person name="Goncalves M.F.M."/>
            <person name="Hilario S."/>
            <person name="Van de Peer Y."/>
            <person name="Esteves A.C."/>
            <person name="Alves A."/>
        </authorList>
    </citation>
    <scope>NUCLEOTIDE SEQUENCE</scope>
    <source>
        <strain evidence="7">MUM 19.33</strain>
    </source>
</reference>
<feature type="domain" description="BZIP" evidence="6">
    <location>
        <begin position="151"/>
        <end position="214"/>
    </location>
</feature>
<dbReference type="PANTHER" id="PTHR40621:SF8">
    <property type="entry name" value="AP-1-LIKE TRANSCRIPTION FACTOR YAP3"/>
    <property type="match status" value="1"/>
</dbReference>
<name>A0A9P9XU57_9HYPO</name>
<dbReference type="EMBL" id="JAGIXG020000095">
    <property type="protein sequence ID" value="KAI6777868.1"/>
    <property type="molecule type" value="Genomic_DNA"/>
</dbReference>
<dbReference type="Pfam" id="PF08601">
    <property type="entry name" value="PAP1"/>
    <property type="match status" value="1"/>
</dbReference>
<dbReference type="PROSITE" id="PS00036">
    <property type="entry name" value="BZIP_BASIC"/>
    <property type="match status" value="1"/>
</dbReference>
<evidence type="ECO:0000256" key="3">
    <source>
        <dbReference type="ARBA" id="ARBA00023242"/>
    </source>
</evidence>
<dbReference type="InterPro" id="IPR046347">
    <property type="entry name" value="bZIP_sf"/>
</dbReference>
<sequence>MDFTGNFHFTAAQPYHQFMPIPPLTPSHSHSAPSDDFNASSPDNFDGPPHHNDHRYNGFDFSQQGFSQPPPQQASSSFTATAGGPPTPPGQAIFAQPRPSVSGAPPTSNGINGASDYGSIEQAASEFVARAKSEVDDLSNGRAGSEEENMTPAQQKRKAQNRAAQRAFRERKEKHVKDLEVKLAELENSQQRSSAENERLRRDLHRMMTENEILRATSGSVTGPPASSQPPDPTTTGPMRYSPTDFASNLLSGHNNQTFSHRIVQTADGQRLLAAGASWDYIISHELFQKGQIDIGSVSEYLKTRALCDGQGPVFSERDVVDAIHASASHGSDDLL</sequence>
<feature type="region of interest" description="Disordered" evidence="5">
    <location>
        <begin position="20"/>
        <end position="116"/>
    </location>
</feature>
<evidence type="ECO:0000259" key="6">
    <source>
        <dbReference type="PROSITE" id="PS50217"/>
    </source>
</evidence>
<dbReference type="SMART" id="SM00338">
    <property type="entry name" value="BRLZ"/>
    <property type="match status" value="1"/>
</dbReference>
<dbReference type="Gene3D" id="1.10.238.100">
    <property type="entry name" value="YAP1 redox domain. Chain B"/>
    <property type="match status" value="1"/>
</dbReference>
<comment type="caution">
    <text evidence="7">The sequence shown here is derived from an EMBL/GenBank/DDBJ whole genome shotgun (WGS) entry which is preliminary data.</text>
</comment>
<keyword evidence="8" id="KW-1185">Reference proteome</keyword>
<evidence type="ECO:0000313" key="7">
    <source>
        <dbReference type="EMBL" id="KAI6777868.1"/>
    </source>
</evidence>
<dbReference type="Pfam" id="PF00170">
    <property type="entry name" value="bZIP_1"/>
    <property type="match status" value="1"/>
</dbReference>
<reference evidence="7" key="2">
    <citation type="submission" date="2022-07" db="EMBL/GenBank/DDBJ databases">
        <authorList>
            <person name="Goncalves M.F.M."/>
            <person name="Hilario S."/>
            <person name="Van De Peer Y."/>
            <person name="Esteves A.C."/>
            <person name="Alves A."/>
        </authorList>
    </citation>
    <scope>NUCLEOTIDE SEQUENCE</scope>
    <source>
        <strain evidence="7">MUM 19.33</strain>
    </source>
</reference>
<feature type="region of interest" description="Disordered" evidence="5">
    <location>
        <begin position="215"/>
        <end position="238"/>
    </location>
</feature>
<dbReference type="PANTHER" id="PTHR40621">
    <property type="entry name" value="TRANSCRIPTION FACTOR KAPC-RELATED"/>
    <property type="match status" value="1"/>
</dbReference>